<dbReference type="EMBL" id="BEZZ01001326">
    <property type="protein sequence ID" value="GCC17555.1"/>
    <property type="molecule type" value="Genomic_DNA"/>
</dbReference>
<reference evidence="1 2" key="1">
    <citation type="journal article" date="2018" name="Nat. Ecol. Evol.">
        <title>Shark genomes provide insights into elasmobranch evolution and the origin of vertebrates.</title>
        <authorList>
            <person name="Hara Y"/>
            <person name="Yamaguchi K"/>
            <person name="Onimaru K"/>
            <person name="Kadota M"/>
            <person name="Koyanagi M"/>
            <person name="Keeley SD"/>
            <person name="Tatsumi K"/>
            <person name="Tanaka K"/>
            <person name="Motone F"/>
            <person name="Kageyama Y"/>
            <person name="Nozu R"/>
            <person name="Adachi N"/>
            <person name="Nishimura O"/>
            <person name="Nakagawa R"/>
            <person name="Tanegashima C"/>
            <person name="Kiyatake I"/>
            <person name="Matsumoto R"/>
            <person name="Murakumo K"/>
            <person name="Nishida K"/>
            <person name="Terakita A"/>
            <person name="Kuratani S"/>
            <person name="Sato K"/>
            <person name="Hyodo S Kuraku.S."/>
        </authorList>
    </citation>
    <scope>NUCLEOTIDE SEQUENCE [LARGE SCALE GENOMIC DNA]</scope>
</reference>
<proteinExistence type="predicted"/>
<sequence>MGNVEIETYWLKGKRDKDGNAQAACPQFDTQAISTTTLTPESSLGRKRDLINSPNILDEEKLVHSEHSQREEMVTSTASLGMSMQGISTDEDSFAKNHYKESFVENDPGLVTHQQEDTHFDTKLELHVAPLPTSQNGVIPKTPICQLL</sequence>
<dbReference type="Proteomes" id="UP000287033">
    <property type="component" value="Unassembled WGS sequence"/>
</dbReference>
<name>A0A401RHC9_CHIPU</name>
<dbReference type="OrthoDB" id="8803969at2759"/>
<evidence type="ECO:0000313" key="1">
    <source>
        <dbReference type="EMBL" id="GCC17555.1"/>
    </source>
</evidence>
<dbReference type="STRING" id="137246.A0A401RHC9"/>
<accession>A0A401RHC9</accession>
<keyword evidence="2" id="KW-1185">Reference proteome</keyword>
<protein>
    <submittedName>
        <fullName evidence="1">Uncharacterized protein</fullName>
    </submittedName>
</protein>
<evidence type="ECO:0000313" key="2">
    <source>
        <dbReference type="Proteomes" id="UP000287033"/>
    </source>
</evidence>
<comment type="caution">
    <text evidence="1">The sequence shown here is derived from an EMBL/GenBank/DDBJ whole genome shotgun (WGS) entry which is preliminary data.</text>
</comment>
<organism evidence="1 2">
    <name type="scientific">Chiloscyllium punctatum</name>
    <name type="common">Brownbanded bambooshark</name>
    <name type="synonym">Hemiscyllium punctatum</name>
    <dbReference type="NCBI Taxonomy" id="137246"/>
    <lineage>
        <taxon>Eukaryota</taxon>
        <taxon>Metazoa</taxon>
        <taxon>Chordata</taxon>
        <taxon>Craniata</taxon>
        <taxon>Vertebrata</taxon>
        <taxon>Chondrichthyes</taxon>
        <taxon>Elasmobranchii</taxon>
        <taxon>Galeomorphii</taxon>
        <taxon>Galeoidea</taxon>
        <taxon>Orectolobiformes</taxon>
        <taxon>Hemiscylliidae</taxon>
        <taxon>Chiloscyllium</taxon>
    </lineage>
</organism>
<dbReference type="AlphaFoldDB" id="A0A401RHC9"/>
<gene>
    <name evidence="1" type="ORF">chiPu_0017596</name>
</gene>